<reference evidence="4 5" key="1">
    <citation type="journal article" date="2021" name="BMC Genomics">
        <title>Datura genome reveals duplications of psychoactive alkaloid biosynthetic genes and high mutation rate following tissue culture.</title>
        <authorList>
            <person name="Rajewski A."/>
            <person name="Carter-House D."/>
            <person name="Stajich J."/>
            <person name="Litt A."/>
        </authorList>
    </citation>
    <scope>NUCLEOTIDE SEQUENCE [LARGE SCALE GENOMIC DNA]</scope>
    <source>
        <strain evidence="4">AR-01</strain>
    </source>
</reference>
<evidence type="ECO:0000259" key="3">
    <source>
        <dbReference type="Pfam" id="PF02902"/>
    </source>
</evidence>
<sequence length="113" mass="12597">MAWGRKNLHCDVDRKYFVALDFLINDGVINVYDCNILVICSTTIPPKLLNKEWINEQKKGLSKNETGAACGPYSLAFIEHLITNSSINLMNDNTIERIRGDGAVGLVDKELVS</sequence>
<gene>
    <name evidence="4" type="ORF">HAX54_028768</name>
</gene>
<evidence type="ECO:0000313" key="5">
    <source>
        <dbReference type="Proteomes" id="UP000823775"/>
    </source>
</evidence>
<evidence type="ECO:0000256" key="1">
    <source>
        <dbReference type="ARBA" id="ARBA00022670"/>
    </source>
</evidence>
<dbReference type="EMBL" id="JACEIK010000354">
    <property type="protein sequence ID" value="MCD7455603.1"/>
    <property type="molecule type" value="Genomic_DNA"/>
</dbReference>
<proteinExistence type="predicted"/>
<evidence type="ECO:0000256" key="2">
    <source>
        <dbReference type="ARBA" id="ARBA00022801"/>
    </source>
</evidence>
<accession>A0ABS8S9U7</accession>
<dbReference type="Pfam" id="PF02902">
    <property type="entry name" value="Peptidase_C48"/>
    <property type="match status" value="1"/>
</dbReference>
<name>A0ABS8S9U7_DATST</name>
<keyword evidence="5" id="KW-1185">Reference proteome</keyword>
<keyword evidence="2" id="KW-0378">Hydrolase</keyword>
<organism evidence="4 5">
    <name type="scientific">Datura stramonium</name>
    <name type="common">Jimsonweed</name>
    <name type="synonym">Common thornapple</name>
    <dbReference type="NCBI Taxonomy" id="4076"/>
    <lineage>
        <taxon>Eukaryota</taxon>
        <taxon>Viridiplantae</taxon>
        <taxon>Streptophyta</taxon>
        <taxon>Embryophyta</taxon>
        <taxon>Tracheophyta</taxon>
        <taxon>Spermatophyta</taxon>
        <taxon>Magnoliopsida</taxon>
        <taxon>eudicotyledons</taxon>
        <taxon>Gunneridae</taxon>
        <taxon>Pentapetalae</taxon>
        <taxon>asterids</taxon>
        <taxon>lamiids</taxon>
        <taxon>Solanales</taxon>
        <taxon>Solanaceae</taxon>
        <taxon>Solanoideae</taxon>
        <taxon>Datureae</taxon>
        <taxon>Datura</taxon>
    </lineage>
</organism>
<keyword evidence="1" id="KW-0645">Protease</keyword>
<protein>
    <recommendedName>
        <fullName evidence="3">Ubiquitin-like protease family profile domain-containing protein</fullName>
    </recommendedName>
</protein>
<feature type="domain" description="Ubiquitin-like protease family profile" evidence="3">
    <location>
        <begin position="40"/>
        <end position="99"/>
    </location>
</feature>
<dbReference type="InterPro" id="IPR003653">
    <property type="entry name" value="Peptidase_C48_C"/>
</dbReference>
<comment type="caution">
    <text evidence="4">The sequence shown here is derived from an EMBL/GenBank/DDBJ whole genome shotgun (WGS) entry which is preliminary data.</text>
</comment>
<dbReference type="Proteomes" id="UP000823775">
    <property type="component" value="Unassembled WGS sequence"/>
</dbReference>
<evidence type="ECO:0000313" key="4">
    <source>
        <dbReference type="EMBL" id="MCD7455603.1"/>
    </source>
</evidence>